<accession>A0A5B7JPA9</accession>
<reference evidence="1 2" key="1">
    <citation type="submission" date="2019-05" db="EMBL/GenBank/DDBJ databases">
        <title>Another draft genome of Portunus trituberculatus and its Hox gene families provides insights of decapod evolution.</title>
        <authorList>
            <person name="Jeong J.-H."/>
            <person name="Song I."/>
            <person name="Kim S."/>
            <person name="Choi T."/>
            <person name="Kim D."/>
            <person name="Ryu S."/>
            <person name="Kim W."/>
        </authorList>
    </citation>
    <scope>NUCLEOTIDE SEQUENCE [LARGE SCALE GENOMIC DNA]</scope>
    <source>
        <tissue evidence="1">Muscle</tissue>
    </source>
</reference>
<protein>
    <submittedName>
        <fullName evidence="1">Uncharacterized protein</fullName>
    </submittedName>
</protein>
<keyword evidence="2" id="KW-1185">Reference proteome</keyword>
<comment type="caution">
    <text evidence="1">The sequence shown here is derived from an EMBL/GenBank/DDBJ whole genome shotgun (WGS) entry which is preliminary data.</text>
</comment>
<organism evidence="1 2">
    <name type="scientific">Portunus trituberculatus</name>
    <name type="common">Swimming crab</name>
    <name type="synonym">Neptunus trituberculatus</name>
    <dbReference type="NCBI Taxonomy" id="210409"/>
    <lineage>
        <taxon>Eukaryota</taxon>
        <taxon>Metazoa</taxon>
        <taxon>Ecdysozoa</taxon>
        <taxon>Arthropoda</taxon>
        <taxon>Crustacea</taxon>
        <taxon>Multicrustacea</taxon>
        <taxon>Malacostraca</taxon>
        <taxon>Eumalacostraca</taxon>
        <taxon>Eucarida</taxon>
        <taxon>Decapoda</taxon>
        <taxon>Pleocyemata</taxon>
        <taxon>Brachyura</taxon>
        <taxon>Eubrachyura</taxon>
        <taxon>Portunoidea</taxon>
        <taxon>Portunidae</taxon>
        <taxon>Portuninae</taxon>
        <taxon>Portunus</taxon>
    </lineage>
</organism>
<sequence length="127" mass="14248">MQVAIAKYFLLFLRHQQGGSVFKEVAVKTLTTTATLPSFSILESQLSATDSEAIKLAITETHCWGIDSVTGMGWEIARRFANRFHQQSWGNMCRPRYFLPKRSLAPPTGAIRNVSVQKGNSKWMNVS</sequence>
<dbReference type="EMBL" id="VSRR010112013">
    <property type="protein sequence ID" value="MPC97912.1"/>
    <property type="molecule type" value="Genomic_DNA"/>
</dbReference>
<dbReference type="Proteomes" id="UP000324222">
    <property type="component" value="Unassembled WGS sequence"/>
</dbReference>
<evidence type="ECO:0000313" key="2">
    <source>
        <dbReference type="Proteomes" id="UP000324222"/>
    </source>
</evidence>
<gene>
    <name evidence="1" type="ORF">E2C01_093255</name>
</gene>
<evidence type="ECO:0000313" key="1">
    <source>
        <dbReference type="EMBL" id="MPC97912.1"/>
    </source>
</evidence>
<dbReference type="AlphaFoldDB" id="A0A5B7JPA9"/>
<name>A0A5B7JPA9_PORTR</name>
<proteinExistence type="predicted"/>